<dbReference type="InterPro" id="IPR036388">
    <property type="entry name" value="WH-like_DNA-bd_sf"/>
</dbReference>
<evidence type="ECO:0000259" key="1">
    <source>
        <dbReference type="Pfam" id="PF08350"/>
    </source>
</evidence>
<evidence type="ECO:0000313" key="3">
    <source>
        <dbReference type="EMBL" id="UPV74205.1"/>
    </source>
</evidence>
<dbReference type="KEGG" id="halx:M0R89_16905"/>
<dbReference type="EMBL" id="CP096659">
    <property type="protein sequence ID" value="UPV74205.1"/>
    <property type="molecule type" value="Genomic_DNA"/>
</dbReference>
<protein>
    <submittedName>
        <fullName evidence="3">ArsR family transcriptional regulator</fullName>
    </submittedName>
</protein>
<gene>
    <name evidence="3" type="ORF">M0R89_16905</name>
</gene>
<dbReference type="InterPro" id="IPR036390">
    <property type="entry name" value="WH_DNA-bd_sf"/>
</dbReference>
<dbReference type="Proteomes" id="UP000830729">
    <property type="component" value="Chromosome"/>
</dbReference>
<reference evidence="3 4" key="1">
    <citation type="submission" date="2022-04" db="EMBL/GenBank/DDBJ databases">
        <title>Diverse halophilic archaea isolated from saline environments.</title>
        <authorList>
            <person name="Cui H.-L."/>
        </authorList>
    </citation>
    <scope>NUCLEOTIDE SEQUENCE [LARGE SCALE GENOMIC DNA]</scope>
    <source>
        <strain evidence="3 4">XZYJT49</strain>
    </source>
</reference>
<dbReference type="Gene3D" id="1.10.10.10">
    <property type="entry name" value="Winged helix-like DNA-binding domain superfamily/Winged helix DNA-binding domain"/>
    <property type="match status" value="1"/>
</dbReference>
<dbReference type="RefSeq" id="WP_248650251.1">
    <property type="nucleotide sequence ID" value="NZ_CP096659.1"/>
</dbReference>
<name>A0A8U0HT23_9EURY</name>
<dbReference type="SUPFAM" id="SSF46785">
    <property type="entry name" value="Winged helix' DNA-binding domain"/>
    <property type="match status" value="1"/>
</dbReference>
<keyword evidence="4" id="KW-1185">Reference proteome</keyword>
<organism evidence="3 4">
    <name type="scientific">Halorussus limi</name>
    <dbReference type="NCBI Taxonomy" id="2938695"/>
    <lineage>
        <taxon>Archaea</taxon>
        <taxon>Methanobacteriati</taxon>
        <taxon>Methanobacteriota</taxon>
        <taxon>Stenosarchaea group</taxon>
        <taxon>Halobacteria</taxon>
        <taxon>Halobacteriales</taxon>
        <taxon>Haladaptataceae</taxon>
        <taxon>Halorussus</taxon>
    </lineage>
</organism>
<evidence type="ECO:0000259" key="2">
    <source>
        <dbReference type="Pfam" id="PF25213"/>
    </source>
</evidence>
<feature type="domain" description="Methanogenesis regulatory protein FilR1 middle" evidence="1">
    <location>
        <begin position="123"/>
        <end position="252"/>
    </location>
</feature>
<proteinExistence type="predicted"/>
<dbReference type="InterPro" id="IPR013561">
    <property type="entry name" value="FilR1_middle_dom"/>
</dbReference>
<feature type="domain" description="HVO-A0261-like N-terminal" evidence="2">
    <location>
        <begin position="6"/>
        <end position="89"/>
    </location>
</feature>
<dbReference type="Pfam" id="PF08350">
    <property type="entry name" value="FilR1_middle"/>
    <property type="match status" value="1"/>
</dbReference>
<dbReference type="InterPro" id="IPR057527">
    <property type="entry name" value="HVO_A0261-like_N"/>
</dbReference>
<sequence>MESALEEIEFLALSPNRVEVLELLAADRRTRGDLAAATGASQATLGRILSDFEDRSWVRREGGEYAATATGRLVAEGFTDLLAVLQTESELREIVEYLPTDAMEFDLGRLADATVTRPSQTRPNAPVQRVLDLLHETEECRVFSHAFNEQSLDAIRERTTDGDRTFEGVFSRSAIDALAEDSGLRRRLASLLDAEGVAVRIHEDGIPAAVTIADDRVHMLLRDESGVLRASIDTDDPAVRSWASDAFDRYWRAASPLDADEFAP</sequence>
<dbReference type="AlphaFoldDB" id="A0A8U0HT23"/>
<dbReference type="GeneID" id="72186914"/>
<evidence type="ECO:0000313" key="4">
    <source>
        <dbReference type="Proteomes" id="UP000830729"/>
    </source>
</evidence>
<dbReference type="Pfam" id="PF25213">
    <property type="entry name" value="HVO_A0261_N"/>
    <property type="match status" value="1"/>
</dbReference>
<accession>A0A8U0HT23</accession>